<protein>
    <recommendedName>
        <fullName evidence="3">thioredoxin-dependent peroxiredoxin</fullName>
        <ecNumber evidence="3">1.11.1.24</ecNumber>
    </recommendedName>
    <alternativeName>
        <fullName evidence="9">Thioredoxin peroxidase</fullName>
    </alternativeName>
    <alternativeName>
        <fullName evidence="11">Thioredoxin-dependent peroxiredoxin Bcp</fullName>
    </alternativeName>
</protein>
<accession>A0A511HAI6</accession>
<evidence type="ECO:0000256" key="11">
    <source>
        <dbReference type="ARBA" id="ARBA00042639"/>
    </source>
</evidence>
<evidence type="ECO:0000256" key="4">
    <source>
        <dbReference type="ARBA" id="ARBA00022559"/>
    </source>
</evidence>
<comment type="subunit">
    <text evidence="2">Monomer.</text>
</comment>
<dbReference type="EMBL" id="BJVY01000010">
    <property type="protein sequence ID" value="GEL70567.1"/>
    <property type="molecule type" value="Genomic_DNA"/>
</dbReference>
<comment type="similarity">
    <text evidence="10">Belongs to the peroxiredoxin family. BCP/PrxQ subfamily.</text>
</comment>
<dbReference type="PIRSF" id="PIRSF000239">
    <property type="entry name" value="AHPC"/>
    <property type="match status" value="1"/>
</dbReference>
<keyword evidence="8" id="KW-0676">Redox-active center</keyword>
<comment type="function">
    <text evidence="1">Thiol-specific peroxidase that catalyzes the reduction of hydrogen peroxide and organic hydroperoxides to water and alcohols, respectively. Plays a role in cell protection against oxidative stress by detoxifying peroxides and as sensor of hydrogen peroxide-mediated signaling events.</text>
</comment>
<evidence type="ECO:0000256" key="10">
    <source>
        <dbReference type="ARBA" id="ARBA00038489"/>
    </source>
</evidence>
<dbReference type="RefSeq" id="WP_090488292.1">
    <property type="nucleotide sequence ID" value="NZ_BJVY01000010.1"/>
</dbReference>
<dbReference type="Pfam" id="PF00578">
    <property type="entry name" value="AhpC-TSA"/>
    <property type="match status" value="1"/>
</dbReference>
<feature type="domain" description="Thioredoxin" evidence="14">
    <location>
        <begin position="7"/>
        <end position="154"/>
    </location>
</feature>
<comment type="catalytic activity">
    <reaction evidence="12">
        <text>a hydroperoxide + [thioredoxin]-dithiol = an alcohol + [thioredoxin]-disulfide + H2O</text>
        <dbReference type="Rhea" id="RHEA:62620"/>
        <dbReference type="Rhea" id="RHEA-COMP:10698"/>
        <dbReference type="Rhea" id="RHEA-COMP:10700"/>
        <dbReference type="ChEBI" id="CHEBI:15377"/>
        <dbReference type="ChEBI" id="CHEBI:29950"/>
        <dbReference type="ChEBI" id="CHEBI:30879"/>
        <dbReference type="ChEBI" id="CHEBI:35924"/>
        <dbReference type="ChEBI" id="CHEBI:50058"/>
        <dbReference type="EC" id="1.11.1.24"/>
    </reaction>
</comment>
<evidence type="ECO:0000256" key="5">
    <source>
        <dbReference type="ARBA" id="ARBA00022862"/>
    </source>
</evidence>
<dbReference type="Gene3D" id="3.40.30.10">
    <property type="entry name" value="Glutaredoxin"/>
    <property type="match status" value="1"/>
</dbReference>
<dbReference type="InterPro" id="IPR013766">
    <property type="entry name" value="Thioredoxin_domain"/>
</dbReference>
<dbReference type="InterPro" id="IPR000866">
    <property type="entry name" value="AhpC/TSA"/>
</dbReference>
<evidence type="ECO:0000313" key="18">
    <source>
        <dbReference type="Proteomes" id="UP000321224"/>
    </source>
</evidence>
<gene>
    <name evidence="15" type="ORF">MVI01_23510</name>
    <name evidence="16" type="ORF">SAMN04488504_102553</name>
</gene>
<evidence type="ECO:0000256" key="9">
    <source>
        <dbReference type="ARBA" id="ARBA00032824"/>
    </source>
</evidence>
<dbReference type="SUPFAM" id="SSF52833">
    <property type="entry name" value="Thioredoxin-like"/>
    <property type="match status" value="1"/>
</dbReference>
<dbReference type="GO" id="GO:0045454">
    <property type="term" value="P:cell redox homeostasis"/>
    <property type="evidence" value="ECO:0007669"/>
    <property type="project" value="TreeGrafter"/>
</dbReference>
<dbReference type="AlphaFoldDB" id="A0A511HAI6"/>
<evidence type="ECO:0000256" key="3">
    <source>
        <dbReference type="ARBA" id="ARBA00013017"/>
    </source>
</evidence>
<dbReference type="PROSITE" id="PS51352">
    <property type="entry name" value="THIOREDOXIN_2"/>
    <property type="match status" value="1"/>
</dbReference>
<feature type="active site" description="Cysteine sulfenic acid (-SOH) intermediate; for peroxidase activity" evidence="13">
    <location>
        <position position="50"/>
    </location>
</feature>
<dbReference type="InterPro" id="IPR050924">
    <property type="entry name" value="Peroxiredoxin_BCP/PrxQ"/>
</dbReference>
<evidence type="ECO:0000313" key="15">
    <source>
        <dbReference type="EMBL" id="GEL70567.1"/>
    </source>
</evidence>
<keyword evidence="4" id="KW-0575">Peroxidase</keyword>
<dbReference type="InterPro" id="IPR036249">
    <property type="entry name" value="Thioredoxin-like_sf"/>
</dbReference>
<dbReference type="CDD" id="cd03017">
    <property type="entry name" value="PRX_BCP"/>
    <property type="match status" value="1"/>
</dbReference>
<keyword evidence="17" id="KW-1185">Reference proteome</keyword>
<reference evidence="16 17" key="1">
    <citation type="submission" date="2016-10" db="EMBL/GenBank/DDBJ databases">
        <authorList>
            <person name="Varghese N."/>
            <person name="Submissions S."/>
        </authorList>
    </citation>
    <scope>NUCLEOTIDE SEQUENCE [LARGE SCALE GENOMIC DNA]</scope>
    <source>
        <strain evidence="16 17">DSM 2260</strain>
    </source>
</reference>
<reference evidence="15 18" key="2">
    <citation type="submission" date="2019-07" db="EMBL/GenBank/DDBJ databases">
        <title>Whole genome shotgun sequence of Myxococcus virescens NBRC 100334.</title>
        <authorList>
            <person name="Hosoyama A."/>
            <person name="Uohara A."/>
            <person name="Ohji S."/>
            <person name="Ichikawa N."/>
        </authorList>
    </citation>
    <scope>NUCLEOTIDE SEQUENCE [LARGE SCALE GENOMIC DNA]</scope>
    <source>
        <strain evidence="15 18">NBRC 100334</strain>
    </source>
</reference>
<dbReference type="PANTHER" id="PTHR42801">
    <property type="entry name" value="THIOREDOXIN-DEPENDENT PEROXIDE REDUCTASE"/>
    <property type="match status" value="1"/>
</dbReference>
<evidence type="ECO:0000256" key="13">
    <source>
        <dbReference type="PIRSR" id="PIRSR000239-1"/>
    </source>
</evidence>
<proteinExistence type="inferred from homology"/>
<dbReference type="InterPro" id="IPR024706">
    <property type="entry name" value="Peroxiredoxin_AhpC-typ"/>
</dbReference>
<keyword evidence="6" id="KW-0560">Oxidoreductase</keyword>
<evidence type="ECO:0000256" key="7">
    <source>
        <dbReference type="ARBA" id="ARBA00023157"/>
    </source>
</evidence>
<dbReference type="EMBL" id="FNAJ01000002">
    <property type="protein sequence ID" value="SDD75499.1"/>
    <property type="molecule type" value="Genomic_DNA"/>
</dbReference>
<dbReference type="GO" id="GO:0008379">
    <property type="term" value="F:thioredoxin peroxidase activity"/>
    <property type="evidence" value="ECO:0007669"/>
    <property type="project" value="TreeGrafter"/>
</dbReference>
<dbReference type="FunFam" id="3.40.30.10:FF:000007">
    <property type="entry name" value="Thioredoxin-dependent thiol peroxidase"/>
    <property type="match status" value="1"/>
</dbReference>
<comment type="caution">
    <text evidence="15">The sequence shown here is derived from an EMBL/GenBank/DDBJ whole genome shotgun (WGS) entry which is preliminary data.</text>
</comment>
<evidence type="ECO:0000256" key="2">
    <source>
        <dbReference type="ARBA" id="ARBA00011245"/>
    </source>
</evidence>
<dbReference type="Proteomes" id="UP000321224">
    <property type="component" value="Unassembled WGS sequence"/>
</dbReference>
<evidence type="ECO:0000313" key="16">
    <source>
        <dbReference type="EMBL" id="SDD75499.1"/>
    </source>
</evidence>
<dbReference type="Proteomes" id="UP000198717">
    <property type="component" value="Unassembled WGS sequence"/>
</dbReference>
<evidence type="ECO:0000256" key="12">
    <source>
        <dbReference type="ARBA" id="ARBA00049091"/>
    </source>
</evidence>
<name>A0A511HAI6_9BACT</name>
<evidence type="ECO:0000259" key="14">
    <source>
        <dbReference type="PROSITE" id="PS51352"/>
    </source>
</evidence>
<evidence type="ECO:0000256" key="8">
    <source>
        <dbReference type="ARBA" id="ARBA00023284"/>
    </source>
</evidence>
<keyword evidence="5" id="KW-0049">Antioxidant</keyword>
<dbReference type="GO" id="GO:0005737">
    <property type="term" value="C:cytoplasm"/>
    <property type="evidence" value="ECO:0007669"/>
    <property type="project" value="TreeGrafter"/>
</dbReference>
<keyword evidence="7" id="KW-1015">Disulfide bond</keyword>
<dbReference type="EC" id="1.11.1.24" evidence="3"/>
<organism evidence="15 18">
    <name type="scientific">Myxococcus virescens</name>
    <dbReference type="NCBI Taxonomy" id="83456"/>
    <lineage>
        <taxon>Bacteria</taxon>
        <taxon>Pseudomonadati</taxon>
        <taxon>Myxococcota</taxon>
        <taxon>Myxococcia</taxon>
        <taxon>Myxococcales</taxon>
        <taxon>Cystobacterineae</taxon>
        <taxon>Myxococcaceae</taxon>
        <taxon>Myxococcus</taxon>
    </lineage>
</organism>
<dbReference type="GO" id="GO:0034599">
    <property type="term" value="P:cellular response to oxidative stress"/>
    <property type="evidence" value="ECO:0007669"/>
    <property type="project" value="TreeGrafter"/>
</dbReference>
<dbReference type="PANTHER" id="PTHR42801:SF4">
    <property type="entry name" value="AHPC_TSA FAMILY PROTEIN"/>
    <property type="match status" value="1"/>
</dbReference>
<evidence type="ECO:0000256" key="1">
    <source>
        <dbReference type="ARBA" id="ARBA00003330"/>
    </source>
</evidence>
<evidence type="ECO:0000256" key="6">
    <source>
        <dbReference type="ARBA" id="ARBA00023002"/>
    </source>
</evidence>
<evidence type="ECO:0000313" key="17">
    <source>
        <dbReference type="Proteomes" id="UP000198717"/>
    </source>
</evidence>
<sequence length="167" mass="17675">MAKTKLLKQGDAVPDITLTGAGGQSVRLRDLVGQKVLVVYFYPKDDSPGCTAQACGLRDQYEDFVAAGAEVVGISGDSVGSHEGFAAKHRLPFKLLSDARGEAREAFGVSSSFLGLLPGRVTFVVDRSGIVRDSFESQIRVSEHVRRALELVRALAQEGGAPASAAK</sequence>